<name>A0A9N9LTJ7_9HELO</name>
<accession>A0A9N9LTJ7</accession>
<reference evidence="1" key="1">
    <citation type="submission" date="2021-07" db="EMBL/GenBank/DDBJ databases">
        <authorList>
            <person name="Durling M."/>
        </authorList>
    </citation>
    <scope>NUCLEOTIDE SEQUENCE</scope>
</reference>
<evidence type="ECO:0000313" key="1">
    <source>
        <dbReference type="EMBL" id="CAG8980959.1"/>
    </source>
</evidence>
<comment type="caution">
    <text evidence="1">The sequence shown here is derived from an EMBL/GenBank/DDBJ whole genome shotgun (WGS) entry which is preliminary data.</text>
</comment>
<proteinExistence type="predicted"/>
<dbReference type="Proteomes" id="UP000701801">
    <property type="component" value="Unassembled WGS sequence"/>
</dbReference>
<keyword evidence="2" id="KW-1185">Reference proteome</keyword>
<sequence>MILIPIINKIFKLSAVISSALNLQIRLNIPELTHLANVNSNSPYTLTNNKLLTTSSTPKIVIQAAEATCVFQNSTITAAATIYAGRETIIPSLRERESWVDEELGMADDGAAEGDECTIASFVNENSGCRGDEVGGSEVP</sequence>
<evidence type="ECO:0000313" key="2">
    <source>
        <dbReference type="Proteomes" id="UP000701801"/>
    </source>
</evidence>
<dbReference type="EMBL" id="CAJVRM010000429">
    <property type="protein sequence ID" value="CAG8980959.1"/>
    <property type="molecule type" value="Genomic_DNA"/>
</dbReference>
<protein>
    <submittedName>
        <fullName evidence="1">Uncharacterized protein</fullName>
    </submittedName>
</protein>
<gene>
    <name evidence="1" type="ORF">HYALB_00003818</name>
</gene>
<organism evidence="1 2">
    <name type="scientific">Hymenoscyphus albidus</name>
    <dbReference type="NCBI Taxonomy" id="595503"/>
    <lineage>
        <taxon>Eukaryota</taxon>
        <taxon>Fungi</taxon>
        <taxon>Dikarya</taxon>
        <taxon>Ascomycota</taxon>
        <taxon>Pezizomycotina</taxon>
        <taxon>Leotiomycetes</taxon>
        <taxon>Helotiales</taxon>
        <taxon>Helotiaceae</taxon>
        <taxon>Hymenoscyphus</taxon>
    </lineage>
</organism>
<dbReference type="AlphaFoldDB" id="A0A9N9LTJ7"/>